<organism evidence="3 4">
    <name type="scientific">Microbulbifer halophilus</name>
    <dbReference type="NCBI Taxonomy" id="453963"/>
    <lineage>
        <taxon>Bacteria</taxon>
        <taxon>Pseudomonadati</taxon>
        <taxon>Pseudomonadota</taxon>
        <taxon>Gammaproteobacteria</taxon>
        <taxon>Cellvibrionales</taxon>
        <taxon>Microbulbiferaceae</taxon>
        <taxon>Microbulbifer</taxon>
    </lineage>
</organism>
<gene>
    <name evidence="3" type="ORF">ACFSKX_18420</name>
</gene>
<evidence type="ECO:0000313" key="3">
    <source>
        <dbReference type="EMBL" id="MFD2312398.1"/>
    </source>
</evidence>
<dbReference type="InterPro" id="IPR037126">
    <property type="entry name" value="PdaC/RsiV-like_sf"/>
</dbReference>
<proteinExistence type="predicted"/>
<feature type="domain" description="DUF3298" evidence="1">
    <location>
        <begin position="175"/>
        <end position="249"/>
    </location>
</feature>
<dbReference type="EMBL" id="JBHUJD010000041">
    <property type="protein sequence ID" value="MFD2312398.1"/>
    <property type="molecule type" value="Genomic_DNA"/>
</dbReference>
<dbReference type="Gene3D" id="3.90.640.20">
    <property type="entry name" value="Heat-shock cognate protein, ATPase"/>
    <property type="match status" value="1"/>
</dbReference>
<sequence length="262" mass="28992">MPLSSNASFPVALSRVTALLALLLAAGCDNRGDETKPGKLQVRQESFELRAPDCKGEECPSVSVDYQLFENRPALNNAIREQLAQQLQGFAEEAGSPGSVAAAAEAFLQQAERAPEDTGNRWHMQGNGKLLGRSGKLVTIEIGSYAYTGGAHGIPTTHWLNWDLEAGEPVALEQIIRPGQEAAFWDLARAAHERWLEEEANIDEEFRQGWPFARTENFHLDKKGLTLLYGVYELGPYAMGQVQLTIPRDKLDKVVREEYLAE</sequence>
<protein>
    <submittedName>
        <fullName evidence="3">DUF3298 domain-containing protein</fullName>
    </submittedName>
</protein>
<evidence type="ECO:0000259" key="1">
    <source>
        <dbReference type="Pfam" id="PF11738"/>
    </source>
</evidence>
<dbReference type="InterPro" id="IPR025303">
    <property type="entry name" value="PdaC"/>
</dbReference>
<evidence type="ECO:0000259" key="2">
    <source>
        <dbReference type="Pfam" id="PF13739"/>
    </source>
</evidence>
<evidence type="ECO:0000313" key="4">
    <source>
        <dbReference type="Proteomes" id="UP001597425"/>
    </source>
</evidence>
<name>A0ABW5EFP5_9GAMM</name>
<dbReference type="Gene3D" id="3.30.565.40">
    <property type="entry name" value="Fervidobacterium nodosum Rt17-B1 like"/>
    <property type="match status" value="1"/>
</dbReference>
<dbReference type="RefSeq" id="WP_265723224.1">
    <property type="nucleotide sequence ID" value="NZ_JAPIVK010000042.1"/>
</dbReference>
<comment type="caution">
    <text evidence="3">The sequence shown here is derived from an EMBL/GenBank/DDBJ whole genome shotgun (WGS) entry which is preliminary data.</text>
</comment>
<feature type="domain" description="Deacetylase PdaC" evidence="2">
    <location>
        <begin position="57"/>
        <end position="154"/>
    </location>
</feature>
<keyword evidence="4" id="KW-1185">Reference proteome</keyword>
<accession>A0ABW5EFP5</accession>
<dbReference type="Proteomes" id="UP001597425">
    <property type="component" value="Unassembled WGS sequence"/>
</dbReference>
<dbReference type="Pfam" id="PF11738">
    <property type="entry name" value="DUF3298"/>
    <property type="match status" value="1"/>
</dbReference>
<dbReference type="InterPro" id="IPR021729">
    <property type="entry name" value="DUF3298"/>
</dbReference>
<reference evidence="4" key="1">
    <citation type="journal article" date="2019" name="Int. J. Syst. Evol. Microbiol.">
        <title>The Global Catalogue of Microorganisms (GCM) 10K type strain sequencing project: providing services to taxonomists for standard genome sequencing and annotation.</title>
        <authorList>
            <consortium name="The Broad Institute Genomics Platform"/>
            <consortium name="The Broad Institute Genome Sequencing Center for Infectious Disease"/>
            <person name="Wu L."/>
            <person name="Ma J."/>
        </authorList>
    </citation>
    <scope>NUCLEOTIDE SEQUENCE [LARGE SCALE GENOMIC DNA]</scope>
    <source>
        <strain evidence="4">KCTC 12848</strain>
    </source>
</reference>
<dbReference type="Pfam" id="PF13739">
    <property type="entry name" value="PdaC"/>
    <property type="match status" value="1"/>
</dbReference>